<comment type="caution">
    <text evidence="2">The sequence shown here is derived from an EMBL/GenBank/DDBJ whole genome shotgun (WGS) entry which is preliminary data.</text>
</comment>
<keyword evidence="3" id="KW-1185">Reference proteome</keyword>
<dbReference type="EMBL" id="JAGTJR010000031">
    <property type="protein sequence ID" value="KAH7038974.1"/>
    <property type="molecule type" value="Genomic_DNA"/>
</dbReference>
<gene>
    <name evidence="2" type="ORF">B0J12DRAFT_788533</name>
</gene>
<feature type="chain" id="PRO_5046144050" evidence="1">
    <location>
        <begin position="25"/>
        <end position="107"/>
    </location>
</feature>
<sequence length="107" mass="12464">MAFYIVSAFALVVLFMLFSNVPYTLRPVHPNHVSSPITEDRKQWTFNPARDSRNLGLSDEQCDAAFPGFYTEIDRARDYFGPRSIHQDRIKLYTKKKIYHHSQVVGK</sequence>
<reference evidence="2 3" key="1">
    <citation type="journal article" date="2021" name="Nat. Commun.">
        <title>Genetic determinants of endophytism in the Arabidopsis root mycobiome.</title>
        <authorList>
            <person name="Mesny F."/>
            <person name="Miyauchi S."/>
            <person name="Thiergart T."/>
            <person name="Pickel B."/>
            <person name="Atanasova L."/>
            <person name="Karlsson M."/>
            <person name="Huettel B."/>
            <person name="Barry K.W."/>
            <person name="Haridas S."/>
            <person name="Chen C."/>
            <person name="Bauer D."/>
            <person name="Andreopoulos W."/>
            <person name="Pangilinan J."/>
            <person name="LaButti K."/>
            <person name="Riley R."/>
            <person name="Lipzen A."/>
            <person name="Clum A."/>
            <person name="Drula E."/>
            <person name="Henrissat B."/>
            <person name="Kohler A."/>
            <person name="Grigoriev I.V."/>
            <person name="Martin F.M."/>
            <person name="Hacquard S."/>
        </authorList>
    </citation>
    <scope>NUCLEOTIDE SEQUENCE [LARGE SCALE GENOMIC DNA]</scope>
    <source>
        <strain evidence="2 3">MPI-SDFR-AT-0080</strain>
    </source>
</reference>
<proteinExistence type="predicted"/>
<keyword evidence="1" id="KW-0732">Signal</keyword>
<evidence type="ECO:0000313" key="3">
    <source>
        <dbReference type="Proteomes" id="UP000774617"/>
    </source>
</evidence>
<protein>
    <submittedName>
        <fullName evidence="2">Uncharacterized protein</fullName>
    </submittedName>
</protein>
<feature type="signal peptide" evidence="1">
    <location>
        <begin position="1"/>
        <end position="24"/>
    </location>
</feature>
<organism evidence="2 3">
    <name type="scientific">Macrophomina phaseolina</name>
    <dbReference type="NCBI Taxonomy" id="35725"/>
    <lineage>
        <taxon>Eukaryota</taxon>
        <taxon>Fungi</taxon>
        <taxon>Dikarya</taxon>
        <taxon>Ascomycota</taxon>
        <taxon>Pezizomycotina</taxon>
        <taxon>Dothideomycetes</taxon>
        <taxon>Dothideomycetes incertae sedis</taxon>
        <taxon>Botryosphaeriales</taxon>
        <taxon>Botryosphaeriaceae</taxon>
        <taxon>Macrophomina</taxon>
    </lineage>
</organism>
<evidence type="ECO:0000256" key="1">
    <source>
        <dbReference type="SAM" id="SignalP"/>
    </source>
</evidence>
<dbReference type="Proteomes" id="UP000774617">
    <property type="component" value="Unassembled WGS sequence"/>
</dbReference>
<accession>A0ABQ8G017</accession>
<name>A0ABQ8G017_9PEZI</name>
<evidence type="ECO:0000313" key="2">
    <source>
        <dbReference type="EMBL" id="KAH7038974.1"/>
    </source>
</evidence>